<dbReference type="PANTHER" id="PTHR31793">
    <property type="entry name" value="4-HYDROXYBENZOYL-COA THIOESTERASE FAMILY MEMBER"/>
    <property type="match status" value="1"/>
</dbReference>
<evidence type="ECO:0000313" key="4">
    <source>
        <dbReference type="Proteomes" id="UP001501565"/>
    </source>
</evidence>
<evidence type="ECO:0000313" key="3">
    <source>
        <dbReference type="EMBL" id="GAA3921206.1"/>
    </source>
</evidence>
<protein>
    <recommendedName>
        <fullName evidence="5">Thioesterase</fullName>
    </recommendedName>
</protein>
<evidence type="ECO:0000256" key="2">
    <source>
        <dbReference type="ARBA" id="ARBA00022801"/>
    </source>
</evidence>
<gene>
    <name evidence="3" type="ORF">GCM10022277_16250</name>
</gene>
<dbReference type="CDD" id="cd00586">
    <property type="entry name" value="4HBT"/>
    <property type="match status" value="1"/>
</dbReference>
<sequence length="153" mass="17563">MSRLQITFPDKIHFTTHQTVRIQDVNYRKHLGHDKIISMIHDARAAFLESIGESELVDKPDGYVLADMQIIYLDEAFYKDELRFDIAVDEVSNRSCQIYYQISKQSSSGQGPQVITRAKTSVVFYNYQLKSAIPVPESIRTLTTQDETELTEA</sequence>
<evidence type="ECO:0000256" key="1">
    <source>
        <dbReference type="ARBA" id="ARBA00005953"/>
    </source>
</evidence>
<keyword evidence="2" id="KW-0378">Hydrolase</keyword>
<dbReference type="Proteomes" id="UP001501565">
    <property type="component" value="Unassembled WGS sequence"/>
</dbReference>
<keyword evidence="4" id="KW-1185">Reference proteome</keyword>
<evidence type="ECO:0008006" key="5">
    <source>
        <dbReference type="Google" id="ProtNLM"/>
    </source>
</evidence>
<name>A0ABP7MEK5_9GAMM</name>
<dbReference type="Pfam" id="PF13279">
    <property type="entry name" value="4HBT_2"/>
    <property type="match status" value="1"/>
</dbReference>
<dbReference type="PANTHER" id="PTHR31793:SF27">
    <property type="entry name" value="NOVEL THIOESTERASE SUPERFAMILY DOMAIN AND SAPOSIN A-TYPE DOMAIN CONTAINING PROTEIN (0610012H03RIK)"/>
    <property type="match status" value="1"/>
</dbReference>
<dbReference type="Gene3D" id="3.10.129.10">
    <property type="entry name" value="Hotdog Thioesterase"/>
    <property type="match status" value="1"/>
</dbReference>
<dbReference type="RefSeq" id="WP_344797326.1">
    <property type="nucleotide sequence ID" value="NZ_BAABBN010000004.1"/>
</dbReference>
<comment type="caution">
    <text evidence="3">The sequence shown here is derived from an EMBL/GenBank/DDBJ whole genome shotgun (WGS) entry which is preliminary data.</text>
</comment>
<reference evidence="4" key="1">
    <citation type="journal article" date="2019" name="Int. J. Syst. Evol. Microbiol.">
        <title>The Global Catalogue of Microorganisms (GCM) 10K type strain sequencing project: providing services to taxonomists for standard genome sequencing and annotation.</title>
        <authorList>
            <consortium name="The Broad Institute Genomics Platform"/>
            <consortium name="The Broad Institute Genome Sequencing Center for Infectious Disease"/>
            <person name="Wu L."/>
            <person name="Ma J."/>
        </authorList>
    </citation>
    <scope>NUCLEOTIDE SEQUENCE [LARGE SCALE GENOMIC DNA]</scope>
    <source>
        <strain evidence="4">JCM 17551</strain>
    </source>
</reference>
<dbReference type="InterPro" id="IPR029069">
    <property type="entry name" value="HotDog_dom_sf"/>
</dbReference>
<dbReference type="InterPro" id="IPR050563">
    <property type="entry name" value="4-hydroxybenzoyl-CoA_TE"/>
</dbReference>
<dbReference type="SUPFAM" id="SSF54637">
    <property type="entry name" value="Thioesterase/thiol ester dehydrase-isomerase"/>
    <property type="match status" value="1"/>
</dbReference>
<accession>A0ABP7MEK5</accession>
<proteinExistence type="inferred from homology"/>
<dbReference type="EMBL" id="BAABBN010000004">
    <property type="protein sequence ID" value="GAA3921206.1"/>
    <property type="molecule type" value="Genomic_DNA"/>
</dbReference>
<comment type="similarity">
    <text evidence="1">Belongs to the 4-hydroxybenzoyl-CoA thioesterase family.</text>
</comment>
<organism evidence="3 4">
    <name type="scientific">Litoribacillus peritrichatus</name>
    <dbReference type="NCBI Taxonomy" id="718191"/>
    <lineage>
        <taxon>Bacteria</taxon>
        <taxon>Pseudomonadati</taxon>
        <taxon>Pseudomonadota</taxon>
        <taxon>Gammaproteobacteria</taxon>
        <taxon>Oceanospirillales</taxon>
        <taxon>Oceanospirillaceae</taxon>
        <taxon>Litoribacillus</taxon>
    </lineage>
</organism>